<keyword evidence="1" id="KW-0732">Signal</keyword>
<dbReference type="Proteomes" id="UP001496627">
    <property type="component" value="Unassembled WGS sequence"/>
</dbReference>
<name>A0ABV0M4A8_9HYPH</name>
<feature type="signal peptide" evidence="1">
    <location>
        <begin position="1"/>
        <end position="21"/>
    </location>
</feature>
<reference evidence="2 3" key="1">
    <citation type="submission" date="2024-05" db="EMBL/GenBank/DDBJ databases">
        <title>Neorhizobium sp. Rsf11, a plant growth promoting and heavy metal resistant PAH-degrader.</title>
        <authorList>
            <person name="Golubev S.N."/>
            <person name="Muratova A.Y."/>
            <person name="Markelova M.I."/>
        </authorList>
    </citation>
    <scope>NUCLEOTIDE SEQUENCE [LARGE SCALE GENOMIC DNA]</scope>
    <source>
        <strain evidence="2 3">Rsf11</strain>
    </source>
</reference>
<proteinExistence type="predicted"/>
<gene>
    <name evidence="2" type="ORF">ABK249_15200</name>
</gene>
<dbReference type="RefSeq" id="WP_227702517.1">
    <property type="nucleotide sequence ID" value="NZ_JBEAAL010000010.1"/>
</dbReference>
<evidence type="ECO:0000313" key="3">
    <source>
        <dbReference type="Proteomes" id="UP001496627"/>
    </source>
</evidence>
<feature type="chain" id="PRO_5046710336" evidence="1">
    <location>
        <begin position="22"/>
        <end position="83"/>
    </location>
</feature>
<evidence type="ECO:0000256" key="1">
    <source>
        <dbReference type="SAM" id="SignalP"/>
    </source>
</evidence>
<evidence type="ECO:0000313" key="2">
    <source>
        <dbReference type="EMBL" id="MEQ1406281.1"/>
    </source>
</evidence>
<organism evidence="2 3">
    <name type="scientific">Neorhizobium phenanthreniclasticum</name>
    <dbReference type="NCBI Taxonomy" id="3157917"/>
    <lineage>
        <taxon>Bacteria</taxon>
        <taxon>Pseudomonadati</taxon>
        <taxon>Pseudomonadota</taxon>
        <taxon>Alphaproteobacteria</taxon>
        <taxon>Hyphomicrobiales</taxon>
        <taxon>Rhizobiaceae</taxon>
        <taxon>Rhizobium/Agrobacterium group</taxon>
        <taxon>Neorhizobium</taxon>
    </lineage>
</organism>
<comment type="caution">
    <text evidence="2">The sequence shown here is derived from an EMBL/GenBank/DDBJ whole genome shotgun (WGS) entry which is preliminary data.</text>
</comment>
<protein>
    <submittedName>
        <fullName evidence="2">Uncharacterized protein</fullName>
    </submittedName>
</protein>
<keyword evidence="3" id="KW-1185">Reference proteome</keyword>
<sequence>MRIAKAHFLTLVLAGSLPVNLYGAEALRVVGPWEITGIVPAQTGYVFNRLQAAETLVTTDKQGALVSLVVNCQATLAAARRCR</sequence>
<dbReference type="EMBL" id="JBEAAL010000010">
    <property type="protein sequence ID" value="MEQ1406281.1"/>
    <property type="molecule type" value="Genomic_DNA"/>
</dbReference>
<accession>A0ABV0M4A8</accession>